<dbReference type="InterPro" id="IPR049002">
    <property type="entry name" value="Stv"/>
</dbReference>
<gene>
    <name evidence="2" type="ORF">DC094_18315</name>
</gene>
<reference evidence="2 3" key="1">
    <citation type="submission" date="2018-04" db="EMBL/GenBank/DDBJ databases">
        <title>Thalassorhabdus spongiae gen. nov., sp. nov., isolated from a marine sponge in South-West Iceland.</title>
        <authorList>
            <person name="Knobloch S."/>
            <person name="Daussin A."/>
            <person name="Johannsson R."/>
            <person name="Marteinsson V.T."/>
        </authorList>
    </citation>
    <scope>NUCLEOTIDE SEQUENCE [LARGE SCALE GENOMIC DNA]</scope>
    <source>
        <strain evidence="2 3">Hp12</strain>
    </source>
</reference>
<dbReference type="Pfam" id="PF21527">
    <property type="entry name" value="Stv"/>
    <property type="match status" value="1"/>
</dbReference>
<comment type="caution">
    <text evidence="2">The sequence shown here is derived from an EMBL/GenBank/DDBJ whole genome shotgun (WGS) entry which is preliminary data.</text>
</comment>
<evidence type="ECO:0000313" key="2">
    <source>
        <dbReference type="EMBL" id="PVZ65436.1"/>
    </source>
</evidence>
<dbReference type="OrthoDB" id="5881174at2"/>
<name>A0A2V1GQ14_9GAMM</name>
<organism evidence="2 3">
    <name type="scientific">Pelagibaculum spongiae</name>
    <dbReference type="NCBI Taxonomy" id="2080658"/>
    <lineage>
        <taxon>Bacteria</taxon>
        <taxon>Pseudomonadati</taxon>
        <taxon>Pseudomonadota</taxon>
        <taxon>Gammaproteobacteria</taxon>
        <taxon>Oceanospirillales</taxon>
        <taxon>Pelagibaculum</taxon>
    </lineage>
</organism>
<sequence>MIQKTDLGKNFYLWQGQKQSDEFVISSHGSQSLTQQHFIVPDNIEISFYVPDRHSLLSDINTLSELTSLKEGKRLTPYETFKPGSECRNYGLSKFQGYHGSSFGDLFGAVAKPFISDPNETGGLSADDWWETYEEVRRSYSSSMLLEGASRDIITVRYRVGRVGKSLKDLVELMANSNNKHQKLHCNFCRSSFSAGFRIGCSLSSRPNIWKKTIVHE</sequence>
<dbReference type="Proteomes" id="UP000244906">
    <property type="component" value="Unassembled WGS sequence"/>
</dbReference>
<protein>
    <recommendedName>
        <fullName evidence="1">Putative adhesin Stv domain-containing protein</fullName>
    </recommendedName>
</protein>
<evidence type="ECO:0000259" key="1">
    <source>
        <dbReference type="Pfam" id="PF21527"/>
    </source>
</evidence>
<feature type="domain" description="Putative adhesin Stv" evidence="1">
    <location>
        <begin position="23"/>
        <end position="191"/>
    </location>
</feature>
<proteinExistence type="predicted"/>
<dbReference type="AlphaFoldDB" id="A0A2V1GQ14"/>
<dbReference type="EMBL" id="QDDL01000010">
    <property type="protein sequence ID" value="PVZ65436.1"/>
    <property type="molecule type" value="Genomic_DNA"/>
</dbReference>
<keyword evidence="3" id="KW-1185">Reference proteome</keyword>
<evidence type="ECO:0000313" key="3">
    <source>
        <dbReference type="Proteomes" id="UP000244906"/>
    </source>
</evidence>
<accession>A0A2V1GQ14</accession>
<dbReference type="RefSeq" id="WP_116688572.1">
    <property type="nucleotide sequence ID" value="NZ_CAWNYD010000010.1"/>
</dbReference>